<evidence type="ECO:0000256" key="3">
    <source>
        <dbReference type="ARBA" id="ARBA00022723"/>
    </source>
</evidence>
<proteinExistence type="inferred from homology"/>
<evidence type="ECO:0000256" key="1">
    <source>
        <dbReference type="ARBA" id="ARBA00001947"/>
    </source>
</evidence>
<evidence type="ECO:0000256" key="4">
    <source>
        <dbReference type="ARBA" id="ARBA00022729"/>
    </source>
</evidence>
<reference evidence="10" key="1">
    <citation type="submission" date="2018-06" db="EMBL/GenBank/DDBJ databases">
        <authorList>
            <person name="Zhirakovskaya E."/>
        </authorList>
    </citation>
    <scope>NUCLEOTIDE SEQUENCE</scope>
</reference>
<dbReference type="InterPro" id="IPR030873">
    <property type="entry name" value="Protease_BepA"/>
</dbReference>
<keyword evidence="2 10" id="KW-0645">Protease</keyword>
<dbReference type="InterPro" id="IPR011990">
    <property type="entry name" value="TPR-like_helical_dom_sf"/>
</dbReference>
<dbReference type="Pfam" id="PF14559">
    <property type="entry name" value="TPR_19"/>
    <property type="match status" value="1"/>
</dbReference>
<comment type="cofactor">
    <cofactor evidence="1">
        <name>Zn(2+)</name>
        <dbReference type="ChEBI" id="CHEBI:29105"/>
    </cofactor>
</comment>
<dbReference type="SUPFAM" id="SSF48452">
    <property type="entry name" value="TPR-like"/>
    <property type="match status" value="1"/>
</dbReference>
<evidence type="ECO:0000313" key="10">
    <source>
        <dbReference type="EMBL" id="VAW77988.1"/>
    </source>
</evidence>
<evidence type="ECO:0000256" key="6">
    <source>
        <dbReference type="ARBA" id="ARBA00022801"/>
    </source>
</evidence>
<keyword evidence="5" id="KW-0574">Periplasm</keyword>
<dbReference type="CDD" id="cd07333">
    <property type="entry name" value="M48C_bepA_like"/>
    <property type="match status" value="1"/>
</dbReference>
<dbReference type="InterPro" id="IPR051156">
    <property type="entry name" value="Mito/Outer_Membr_Metalloprot"/>
</dbReference>
<organism evidence="10">
    <name type="scientific">hydrothermal vent metagenome</name>
    <dbReference type="NCBI Taxonomy" id="652676"/>
    <lineage>
        <taxon>unclassified sequences</taxon>
        <taxon>metagenomes</taxon>
        <taxon>ecological metagenomes</taxon>
    </lineage>
</organism>
<dbReference type="PANTHER" id="PTHR22726:SF1">
    <property type="entry name" value="METALLOENDOPEPTIDASE OMA1, MITOCHONDRIAL"/>
    <property type="match status" value="1"/>
</dbReference>
<dbReference type="GO" id="GO:0046872">
    <property type="term" value="F:metal ion binding"/>
    <property type="evidence" value="ECO:0007669"/>
    <property type="project" value="UniProtKB-KW"/>
</dbReference>
<sequence>MLPHSDSLTKQYLGAGLALGYSGLRMLRRSLQIIALSLLSGGIPQFARSEVSADQLPDFGDSTGTLISPVQEQELGEAFMRSVRHQATLVTDPHINRYIRQLGARLVANSDNPSYPFTFFVVDDPSINAFAGPGGRIGVHTGLLLAAENESELAGVMAHEIAHVTQRHLLRAYESAQQLSLPTAAATIAAILLGAATGSTDAGIAAASAVQAGSIQQQLNFTRANEKEADRIGIQTLSRSGIDPFGMSAFFERLYQTTRLYGVSSVPEFLSTHPVTTDRIAESIDRAGKHTSDKQRNTLEFELTRVRLAVLQSREPVQLLRDLGDYSSTAQRYGHALANWRIGNKSQAGKQLAALRRADPDRILYRTTLARLLIDDGRIKEGLALFEDTLRLYPSDLVAGQYYAEALLLANRAADARNVILTLLRNDHARTPPIYRLWARASSVSGPAWETRFASAELYYMNGNLSLATDQLEQALLLKALNDYDRARIQARLHDFKTLLAKRAERE</sequence>
<dbReference type="Gene3D" id="1.25.40.10">
    <property type="entry name" value="Tetratricopeptide repeat domain"/>
    <property type="match status" value="1"/>
</dbReference>
<evidence type="ECO:0000256" key="8">
    <source>
        <dbReference type="ARBA" id="ARBA00023049"/>
    </source>
</evidence>
<name>A0A3B0YAW3_9ZZZZ</name>
<keyword evidence="8 10" id="KW-0482">Metalloprotease</keyword>
<dbReference type="GO" id="GO:0004222">
    <property type="term" value="F:metalloendopeptidase activity"/>
    <property type="evidence" value="ECO:0007669"/>
    <property type="project" value="InterPro"/>
</dbReference>
<dbReference type="PANTHER" id="PTHR22726">
    <property type="entry name" value="METALLOENDOPEPTIDASE OMA1"/>
    <property type="match status" value="1"/>
</dbReference>
<dbReference type="GO" id="GO:0051603">
    <property type="term" value="P:proteolysis involved in protein catabolic process"/>
    <property type="evidence" value="ECO:0007669"/>
    <property type="project" value="TreeGrafter"/>
</dbReference>
<keyword evidence="7" id="KW-0862">Zinc</keyword>
<keyword evidence="4" id="KW-0732">Signal</keyword>
<evidence type="ECO:0000256" key="5">
    <source>
        <dbReference type="ARBA" id="ARBA00022764"/>
    </source>
</evidence>
<dbReference type="EMBL" id="UOFN01000085">
    <property type="protein sequence ID" value="VAW77988.1"/>
    <property type="molecule type" value="Genomic_DNA"/>
</dbReference>
<keyword evidence="6" id="KW-0378">Hydrolase</keyword>
<dbReference type="Pfam" id="PF01435">
    <property type="entry name" value="Peptidase_M48"/>
    <property type="match status" value="1"/>
</dbReference>
<dbReference type="Gene3D" id="3.30.2010.10">
    <property type="entry name" value="Metalloproteases ('zincins'), catalytic domain"/>
    <property type="match status" value="1"/>
</dbReference>
<dbReference type="InterPro" id="IPR001915">
    <property type="entry name" value="Peptidase_M48"/>
</dbReference>
<dbReference type="HAMAP" id="MF_00997">
    <property type="entry name" value="Protease_BepA"/>
    <property type="match status" value="1"/>
</dbReference>
<dbReference type="AlphaFoldDB" id="A0A3B0YAW3"/>
<feature type="domain" description="Peptidase M48" evidence="9">
    <location>
        <begin position="95"/>
        <end position="282"/>
    </location>
</feature>
<evidence type="ECO:0000256" key="2">
    <source>
        <dbReference type="ARBA" id="ARBA00022670"/>
    </source>
</evidence>
<keyword evidence="3" id="KW-0479">Metal-binding</keyword>
<accession>A0A3B0YAW3</accession>
<dbReference type="GO" id="GO:0016020">
    <property type="term" value="C:membrane"/>
    <property type="evidence" value="ECO:0007669"/>
    <property type="project" value="InterPro"/>
</dbReference>
<evidence type="ECO:0000256" key="7">
    <source>
        <dbReference type="ARBA" id="ARBA00022833"/>
    </source>
</evidence>
<gene>
    <name evidence="10" type="ORF">MNBD_GAMMA15-799</name>
</gene>
<evidence type="ECO:0000259" key="9">
    <source>
        <dbReference type="Pfam" id="PF01435"/>
    </source>
</evidence>
<protein>
    <submittedName>
        <fullName evidence="10">Exported zinc metalloprotease YfgC</fullName>
    </submittedName>
</protein>